<dbReference type="EMBL" id="JAGQDD010000017">
    <property type="protein sequence ID" value="MBQ0932519.1"/>
    <property type="molecule type" value="Genomic_DNA"/>
</dbReference>
<protein>
    <submittedName>
        <fullName evidence="1">Uncharacterized protein</fullName>
    </submittedName>
</protein>
<gene>
    <name evidence="1" type="ORF">KAK03_18735</name>
</gene>
<keyword evidence="2" id="KW-1185">Reference proteome</keyword>
<accession>A0A940YMK9</accession>
<dbReference type="AlphaFoldDB" id="A0A940YMK9"/>
<reference evidence="1 2" key="1">
    <citation type="submission" date="2021-04" db="EMBL/GenBank/DDBJ databases">
        <title>The genome sequence of Ideonella sp. 3Y2.</title>
        <authorList>
            <person name="Liu Y."/>
        </authorList>
    </citation>
    <scope>NUCLEOTIDE SEQUENCE [LARGE SCALE GENOMIC DNA]</scope>
    <source>
        <strain evidence="1 2">3Y2</strain>
    </source>
</reference>
<proteinExistence type="predicted"/>
<dbReference type="RefSeq" id="WP_210856159.1">
    <property type="nucleotide sequence ID" value="NZ_JAGQDD010000017.1"/>
</dbReference>
<dbReference type="Proteomes" id="UP000676246">
    <property type="component" value="Unassembled WGS sequence"/>
</dbReference>
<comment type="caution">
    <text evidence="1">The sequence shown here is derived from an EMBL/GenBank/DDBJ whole genome shotgun (WGS) entry which is preliminary data.</text>
</comment>
<sequence length="145" mass="15798">MNTHVNRAARALMSPILAATIAGFGFFPVQSSAKDSPLATYRCVVSGQASQCHPAESVSDVRIERQLVLGPYARYLVYRGESTRAAAVRAQELGEQAVERVVRITRRELGAFERYHRAIGHSAESDYIQETVSEVTVDAASLGSD</sequence>
<organism evidence="1 2">
    <name type="scientific">Ideonella alba</name>
    <dbReference type="NCBI Taxonomy" id="2824118"/>
    <lineage>
        <taxon>Bacteria</taxon>
        <taxon>Pseudomonadati</taxon>
        <taxon>Pseudomonadota</taxon>
        <taxon>Betaproteobacteria</taxon>
        <taxon>Burkholderiales</taxon>
        <taxon>Sphaerotilaceae</taxon>
        <taxon>Ideonella</taxon>
    </lineage>
</organism>
<name>A0A940YMK9_9BURK</name>
<evidence type="ECO:0000313" key="2">
    <source>
        <dbReference type="Proteomes" id="UP000676246"/>
    </source>
</evidence>
<evidence type="ECO:0000313" key="1">
    <source>
        <dbReference type="EMBL" id="MBQ0932519.1"/>
    </source>
</evidence>